<evidence type="ECO:0000256" key="1">
    <source>
        <dbReference type="ARBA" id="ARBA00004613"/>
    </source>
</evidence>
<feature type="chain" id="PRO_5004734870" evidence="3">
    <location>
        <begin position="22"/>
        <end position="91"/>
    </location>
</feature>
<evidence type="ECO:0000313" key="4">
    <source>
        <dbReference type="EMBL" id="JAB77130.1"/>
    </source>
</evidence>
<sequence length="91" mass="9575">MGLTGTTLVLVCLAFFGSAAAETCRNGTRPASETREKVATITAGTLKPVHGTNISLGTRNHVFYNSGLRGTCKNGECHVTDEPGVPQQLIE</sequence>
<evidence type="ECO:0000256" key="3">
    <source>
        <dbReference type="SAM" id="SignalP"/>
    </source>
</evidence>
<name>V5H2C5_IXORI</name>
<keyword evidence="2" id="KW-0964">Secreted</keyword>
<protein>
    <submittedName>
        <fullName evidence="4">Putative tick salivary peptide group 1</fullName>
    </submittedName>
</protein>
<dbReference type="Pfam" id="PF07771">
    <property type="entry name" value="TSGP1"/>
    <property type="match status" value="1"/>
</dbReference>
<dbReference type="EMBL" id="GANP01007338">
    <property type="protein sequence ID" value="JAB77130.1"/>
    <property type="molecule type" value="mRNA"/>
</dbReference>
<dbReference type="AlphaFoldDB" id="V5H2C5"/>
<comment type="subcellular location">
    <subcellularLocation>
        <location evidence="1">Secreted</location>
    </subcellularLocation>
</comment>
<dbReference type="InterPro" id="IPR011694">
    <property type="entry name" value="Ixonnexin-like"/>
</dbReference>
<accession>V5H2C5</accession>
<evidence type="ECO:0000256" key="2">
    <source>
        <dbReference type="ARBA" id="ARBA00022525"/>
    </source>
</evidence>
<dbReference type="GO" id="GO:0005576">
    <property type="term" value="C:extracellular region"/>
    <property type="evidence" value="ECO:0007669"/>
    <property type="project" value="UniProtKB-SubCell"/>
</dbReference>
<feature type="signal peptide" evidence="3">
    <location>
        <begin position="1"/>
        <end position="21"/>
    </location>
</feature>
<proteinExistence type="evidence at transcript level"/>
<organism evidence="4">
    <name type="scientific">Ixodes ricinus</name>
    <name type="common">Common tick</name>
    <name type="synonym">Acarus ricinus</name>
    <dbReference type="NCBI Taxonomy" id="34613"/>
    <lineage>
        <taxon>Eukaryota</taxon>
        <taxon>Metazoa</taxon>
        <taxon>Ecdysozoa</taxon>
        <taxon>Arthropoda</taxon>
        <taxon>Chelicerata</taxon>
        <taxon>Arachnida</taxon>
        <taxon>Acari</taxon>
        <taxon>Parasitiformes</taxon>
        <taxon>Ixodida</taxon>
        <taxon>Ixodoidea</taxon>
        <taxon>Ixodidae</taxon>
        <taxon>Ixodinae</taxon>
        <taxon>Ixodes</taxon>
    </lineage>
</organism>
<reference evidence="4" key="1">
    <citation type="journal article" date="2015" name="Sci. Rep.">
        <title>Tissue- and time-dependent transcription in Ixodes ricinus salivary glands and midguts when blood feeding on the vertebrate host.</title>
        <authorList>
            <person name="Kotsyfakis M."/>
            <person name="Schwarz A."/>
            <person name="Erhart J."/>
            <person name="Ribeiro J.M."/>
        </authorList>
    </citation>
    <scope>NUCLEOTIDE SEQUENCE</scope>
    <source>
        <tissue evidence="4">Salivary gland and midgut</tissue>
    </source>
</reference>
<keyword evidence="3" id="KW-0732">Signal</keyword>